<keyword evidence="4" id="KW-0012">Acyltransferase</keyword>
<dbReference type="Proteomes" id="UP000696931">
    <property type="component" value="Unassembled WGS sequence"/>
</dbReference>
<dbReference type="InterPro" id="IPR050680">
    <property type="entry name" value="YpeA/RimI_acetyltransf"/>
</dbReference>
<dbReference type="InterPro" id="IPR006464">
    <property type="entry name" value="AcTrfase_RimI/Ard1"/>
</dbReference>
<dbReference type="InterPro" id="IPR000182">
    <property type="entry name" value="GNAT_dom"/>
</dbReference>
<dbReference type="InterPro" id="IPR043129">
    <property type="entry name" value="ATPase_NBD"/>
</dbReference>
<sequence>MTGLSIEAATDHVEVAVLEDGAVRAHVVEDVGHGHTRRLTALVQEALRISDVTPSGLAWVAAGLGPGSFTGVRVGLATARGFAFAGGARLVGASSLASLAHATPARRSLVVPLVGAGRRDVYAGFFRADTRGQIRLVAAPRVVAADALLAVVAEVHALLPGWAIRFVGPGAARERERLEAAYPTSTALEFRHGGLSALDLAAAALKGAGPGGGPGAGLPAEGREADPVYVRSAQAEERVRRAALGATPTVIRHMTLEDVPAVAETEARTFSDAWSESYFRSLIGYPGGWIRVAERGGQLAGYLVSGIQPGTCDLENICVLPAHRRCGVAQALMADLFEACRAQGAHEVLLEVRVSNDAAQALYCGLGFRLAGVRRGYYRAPDEDALLMACRVPAAPAPAASAS</sequence>
<dbReference type="Pfam" id="PF00583">
    <property type="entry name" value="Acetyltransf_1"/>
    <property type="match status" value="1"/>
</dbReference>
<accession>A0A933W0T6</accession>
<dbReference type="PROSITE" id="PS51186">
    <property type="entry name" value="GNAT"/>
    <property type="match status" value="1"/>
</dbReference>
<dbReference type="CDD" id="cd04301">
    <property type="entry name" value="NAT_SF"/>
    <property type="match status" value="1"/>
</dbReference>
<keyword evidence="3" id="KW-0808">Transferase</keyword>
<comment type="caution">
    <text evidence="6">The sequence shown here is derived from an EMBL/GenBank/DDBJ whole genome shotgun (WGS) entry which is preliminary data.</text>
</comment>
<evidence type="ECO:0000313" key="7">
    <source>
        <dbReference type="Proteomes" id="UP000696931"/>
    </source>
</evidence>
<evidence type="ECO:0000259" key="5">
    <source>
        <dbReference type="PROSITE" id="PS51186"/>
    </source>
</evidence>
<dbReference type="AlphaFoldDB" id="A0A933W0T6"/>
<dbReference type="PANTHER" id="PTHR43420:SF44">
    <property type="entry name" value="ACETYLTRANSFERASE YPEA"/>
    <property type="match status" value="1"/>
</dbReference>
<reference evidence="6" key="1">
    <citation type="submission" date="2020-07" db="EMBL/GenBank/DDBJ databases">
        <title>Huge and variable diversity of episymbiotic CPR bacteria and DPANN archaea in groundwater ecosystems.</title>
        <authorList>
            <person name="He C.Y."/>
            <person name="Keren R."/>
            <person name="Whittaker M."/>
            <person name="Farag I.F."/>
            <person name="Doudna J."/>
            <person name="Cate J.H.D."/>
            <person name="Banfield J.F."/>
        </authorList>
    </citation>
    <scope>NUCLEOTIDE SEQUENCE</scope>
    <source>
        <strain evidence="6">NC_groundwater_1813_Pr3_B-0.1um_71_17</strain>
    </source>
</reference>
<evidence type="ECO:0000313" key="6">
    <source>
        <dbReference type="EMBL" id="MBI5168310.1"/>
    </source>
</evidence>
<dbReference type="InterPro" id="IPR000905">
    <property type="entry name" value="Gcp-like_dom"/>
</dbReference>
<dbReference type="SUPFAM" id="SSF55729">
    <property type="entry name" value="Acyl-CoA N-acyltransferases (Nat)"/>
    <property type="match status" value="1"/>
</dbReference>
<dbReference type="EMBL" id="JACRIW010000020">
    <property type="protein sequence ID" value="MBI5168310.1"/>
    <property type="molecule type" value="Genomic_DNA"/>
</dbReference>
<protein>
    <submittedName>
        <fullName evidence="6">tRNA (Adenosine(37)-N6)-threonylcarbamoyltransferase complex dimerization subunit type 1 TsaB</fullName>
    </submittedName>
</protein>
<organism evidence="6 7">
    <name type="scientific">Eiseniibacteriota bacterium</name>
    <dbReference type="NCBI Taxonomy" id="2212470"/>
    <lineage>
        <taxon>Bacteria</taxon>
        <taxon>Candidatus Eiseniibacteriota</taxon>
    </lineage>
</organism>
<dbReference type="GO" id="GO:0002949">
    <property type="term" value="P:tRNA threonylcarbamoyladenosine modification"/>
    <property type="evidence" value="ECO:0007669"/>
    <property type="project" value="InterPro"/>
</dbReference>
<evidence type="ECO:0000256" key="1">
    <source>
        <dbReference type="ARBA" id="ARBA00005395"/>
    </source>
</evidence>
<proteinExistence type="inferred from homology"/>
<evidence type="ECO:0000256" key="3">
    <source>
        <dbReference type="ARBA" id="ARBA00022679"/>
    </source>
</evidence>
<evidence type="ECO:0000256" key="2">
    <source>
        <dbReference type="ARBA" id="ARBA00022490"/>
    </source>
</evidence>
<dbReference type="PANTHER" id="PTHR43420">
    <property type="entry name" value="ACETYLTRANSFERASE"/>
    <property type="match status" value="1"/>
</dbReference>
<dbReference type="Gene3D" id="3.30.420.40">
    <property type="match status" value="2"/>
</dbReference>
<feature type="domain" description="N-acetyltransferase" evidence="5">
    <location>
        <begin position="249"/>
        <end position="393"/>
    </location>
</feature>
<dbReference type="InterPro" id="IPR022496">
    <property type="entry name" value="T6A_TsaB"/>
</dbReference>
<comment type="similarity">
    <text evidence="1">Belongs to the acetyltransferase family. RimI subfamily.</text>
</comment>
<gene>
    <name evidence="6" type="primary">tsaB</name>
    <name evidence="6" type="ORF">HZA61_02360</name>
</gene>
<keyword evidence="2" id="KW-0963">Cytoplasm</keyword>
<dbReference type="SUPFAM" id="SSF53067">
    <property type="entry name" value="Actin-like ATPase domain"/>
    <property type="match status" value="1"/>
</dbReference>
<evidence type="ECO:0000256" key="4">
    <source>
        <dbReference type="ARBA" id="ARBA00023315"/>
    </source>
</evidence>
<dbReference type="InterPro" id="IPR016181">
    <property type="entry name" value="Acyl_CoA_acyltransferase"/>
</dbReference>
<dbReference type="NCBIfam" id="TIGR03725">
    <property type="entry name" value="T6A_YeaZ"/>
    <property type="match status" value="1"/>
</dbReference>
<dbReference type="Gene3D" id="3.40.630.30">
    <property type="match status" value="1"/>
</dbReference>
<dbReference type="NCBIfam" id="TIGR01575">
    <property type="entry name" value="rimI"/>
    <property type="match status" value="1"/>
</dbReference>
<name>A0A933W0T6_UNCEI</name>
<dbReference type="Pfam" id="PF00814">
    <property type="entry name" value="TsaD"/>
    <property type="match status" value="1"/>
</dbReference>
<dbReference type="GO" id="GO:0008080">
    <property type="term" value="F:N-acetyltransferase activity"/>
    <property type="evidence" value="ECO:0007669"/>
    <property type="project" value="InterPro"/>
</dbReference>